<proteinExistence type="predicted"/>
<dbReference type="InterPro" id="IPR036188">
    <property type="entry name" value="FAD/NAD-bd_sf"/>
</dbReference>
<evidence type="ECO:0000313" key="4">
    <source>
        <dbReference type="Proteomes" id="UP000270581"/>
    </source>
</evidence>
<dbReference type="InterPro" id="IPR023753">
    <property type="entry name" value="FAD/NAD-binding_dom"/>
</dbReference>
<dbReference type="SUPFAM" id="SSF51905">
    <property type="entry name" value="FAD/NAD(P)-binding domain"/>
    <property type="match status" value="2"/>
</dbReference>
<dbReference type="GO" id="GO:0071949">
    <property type="term" value="F:FAD binding"/>
    <property type="evidence" value="ECO:0007669"/>
    <property type="project" value="TreeGrafter"/>
</dbReference>
<dbReference type="Gene3D" id="3.50.50.60">
    <property type="entry name" value="FAD/NAD(P)-binding domain"/>
    <property type="match status" value="2"/>
</dbReference>
<protein>
    <submittedName>
        <fullName evidence="3">NAD(P)/FAD-dependent oxidoreductase</fullName>
    </submittedName>
</protein>
<dbReference type="PANTHER" id="PTHR10632:SF2">
    <property type="entry name" value="SULFIDE:QUINONE OXIDOREDUCTASE, MITOCHONDRIAL"/>
    <property type="match status" value="1"/>
</dbReference>
<gene>
    <name evidence="3" type="ORF">Nmn1133_08535</name>
</gene>
<comment type="caution">
    <text evidence="3">The sequence shown here is derived from an EMBL/GenBank/DDBJ whole genome shotgun (WGS) entry which is preliminary data.</text>
</comment>
<dbReference type="InterPro" id="IPR015904">
    <property type="entry name" value="Sulphide_quinone_reductase"/>
</dbReference>
<reference evidence="3 4" key="1">
    <citation type="submission" date="2018-11" db="EMBL/GenBank/DDBJ databases">
        <title>Genome sequences of Natronomonas sp. CBA1133.</title>
        <authorList>
            <person name="Roh S.W."/>
            <person name="Cha I.-T."/>
        </authorList>
    </citation>
    <scope>NUCLEOTIDE SEQUENCE [LARGE SCALE GENOMIC DNA]</scope>
    <source>
        <strain evidence="3 4">CBA1133</strain>
    </source>
</reference>
<dbReference type="GO" id="GO:0070221">
    <property type="term" value="P:sulfide oxidation, using sulfide:quinone oxidoreductase"/>
    <property type="evidence" value="ECO:0007669"/>
    <property type="project" value="TreeGrafter"/>
</dbReference>
<dbReference type="PANTHER" id="PTHR10632">
    <property type="entry name" value="SULFIDE:QUINONE OXIDOREDUCTASE"/>
    <property type="match status" value="1"/>
</dbReference>
<keyword evidence="4" id="KW-1185">Reference proteome</keyword>
<feature type="compositionally biased region" description="Low complexity" evidence="1">
    <location>
        <begin position="176"/>
        <end position="188"/>
    </location>
</feature>
<feature type="domain" description="FAD/NAD(P)-binding" evidence="2">
    <location>
        <begin position="21"/>
        <end position="133"/>
    </location>
</feature>
<dbReference type="EMBL" id="RJJC01000001">
    <property type="protein sequence ID" value="RNJ26714.1"/>
    <property type="molecule type" value="Genomic_DNA"/>
</dbReference>
<name>A0AAJ4R9B2_9EURY</name>
<evidence type="ECO:0000313" key="3">
    <source>
        <dbReference type="EMBL" id="RNJ26714.1"/>
    </source>
</evidence>
<dbReference type="GO" id="GO:0070224">
    <property type="term" value="F:sulfide:quinone oxidoreductase activity"/>
    <property type="evidence" value="ECO:0007669"/>
    <property type="project" value="TreeGrafter"/>
</dbReference>
<dbReference type="Proteomes" id="UP000270581">
    <property type="component" value="Unassembled WGS sequence"/>
</dbReference>
<sequence>MEMFATTFSGERHVSLYMTERVIVLGGGAGGTMVANRLDRELGGLAEVVVLDRTPTHRYQPAFYLHPFGHADIDAHTRDVREYLRADVRFCEATVTGIDPDERTVATEGGYIEYDRLVVALGHETVAGPWAGEPHVYPFYRPEGARALGETLDALVERANGADAEPPVAADGGVATTGTEPTLPTPTTTRPLRVVVTEPEGSVSCGGAPAKAALLAEDYLADHGVPCDVTLAGPDDHVFGTGKKARYDAELADVFAARGVRYEGGFVVDEVADRRIESEDGRTLAYDLYLPVSPQRCPTVLTDESPLTAASEEGYVAVDRETMRHRTHDRVYALGDCTDAPTSKTAAAARKQAAALADNLTADAAGRAYESHYDGFAACPLLTQEGKAILAGYDYDGAMFPAVESRVGWLADVEAIPRLYWQVWLRGYLLGV</sequence>
<evidence type="ECO:0000259" key="2">
    <source>
        <dbReference type="Pfam" id="PF07992"/>
    </source>
</evidence>
<organism evidence="3 4">
    <name type="scientific">Halosegnis longus</name>
    <dbReference type="NCBI Taxonomy" id="2216012"/>
    <lineage>
        <taxon>Archaea</taxon>
        <taxon>Methanobacteriati</taxon>
        <taxon>Methanobacteriota</taxon>
        <taxon>Stenosarchaea group</taxon>
        <taxon>Halobacteria</taxon>
        <taxon>Halobacteriales</taxon>
        <taxon>Natronomonadaceae</taxon>
        <taxon>Halosegnis</taxon>
    </lineage>
</organism>
<accession>A0AAJ4R9B2</accession>
<dbReference type="AlphaFoldDB" id="A0AAJ4R9B2"/>
<dbReference type="PRINTS" id="PR00411">
    <property type="entry name" value="PNDRDTASEI"/>
</dbReference>
<feature type="domain" description="FAD/NAD(P)-binding" evidence="2">
    <location>
        <begin position="227"/>
        <end position="353"/>
    </location>
</feature>
<dbReference type="Pfam" id="PF07992">
    <property type="entry name" value="Pyr_redox_2"/>
    <property type="match status" value="2"/>
</dbReference>
<feature type="region of interest" description="Disordered" evidence="1">
    <location>
        <begin position="161"/>
        <end position="188"/>
    </location>
</feature>
<evidence type="ECO:0000256" key="1">
    <source>
        <dbReference type="SAM" id="MobiDB-lite"/>
    </source>
</evidence>